<dbReference type="EMBL" id="OOGT01000219">
    <property type="protein sequence ID" value="SPL72116.1"/>
    <property type="molecule type" value="Genomic_DNA"/>
</dbReference>
<reference evidence="2" key="1">
    <citation type="submission" date="2018-03" db="EMBL/GenBank/DDBJ databases">
        <authorList>
            <person name="Blom J."/>
        </authorList>
    </citation>
    <scope>NUCLEOTIDE SEQUENCE [LARGE SCALE GENOMIC DNA]</scope>
    <source>
        <strain evidence="2">KPC-SM-21</strain>
    </source>
</reference>
<organism evidence="1 2">
    <name type="scientific">Acinetobacter stercoris</name>
    <dbReference type="NCBI Taxonomy" id="2126983"/>
    <lineage>
        <taxon>Bacteria</taxon>
        <taxon>Pseudomonadati</taxon>
        <taxon>Pseudomonadota</taxon>
        <taxon>Gammaproteobacteria</taxon>
        <taxon>Moraxellales</taxon>
        <taxon>Moraxellaceae</taxon>
        <taxon>Acinetobacter</taxon>
    </lineage>
</organism>
<proteinExistence type="predicted"/>
<name>A0A2U3N353_9GAMM</name>
<accession>A0A2U3N353</accession>
<gene>
    <name evidence="1" type="ORF">KPC_3294</name>
</gene>
<evidence type="ECO:0000313" key="1">
    <source>
        <dbReference type="EMBL" id="SPL72116.1"/>
    </source>
</evidence>
<dbReference type="OrthoDB" id="6691908at2"/>
<keyword evidence="2" id="KW-1185">Reference proteome</keyword>
<dbReference type="Proteomes" id="UP000245974">
    <property type="component" value="Unassembled WGS sequence"/>
</dbReference>
<protein>
    <submittedName>
        <fullName evidence="1">Uncharacterized protein</fullName>
    </submittedName>
</protein>
<dbReference type="AlphaFoldDB" id="A0A2U3N353"/>
<dbReference type="RefSeq" id="WP_121975516.1">
    <property type="nucleotide sequence ID" value="NZ_OOGT01000219.1"/>
</dbReference>
<evidence type="ECO:0000313" key="2">
    <source>
        <dbReference type="Proteomes" id="UP000245974"/>
    </source>
</evidence>
<sequence length="110" mass="12660">MDKLIVIGIVLIFCILMVIYTQRDTASPKDKNLKEIVQDAYPEYKVIEKSTSIAICKPNARGVLDDLMIIRIDPEQKKNLRHSGTTLIATYSKRPSIREITKDFDAFFKR</sequence>
<dbReference type="InParanoid" id="A0A2U3N353"/>